<keyword evidence="4" id="KW-1185">Reference proteome</keyword>
<reference evidence="4" key="1">
    <citation type="submission" date="2016-11" db="EMBL/GenBank/DDBJ databases">
        <authorList>
            <person name="Varghese N."/>
            <person name="Submissions S."/>
        </authorList>
    </citation>
    <scope>NUCLEOTIDE SEQUENCE [LARGE SCALE GENOMIC DNA]</scope>
    <source>
        <strain evidence="4">DSM 29326</strain>
    </source>
</reference>
<sequence length="410" mass="43700">MLVAGGVAAGISIQMDTSADDPAVLQNEASAALTVDTAPATDMPDDEAAPAVAPLPIWSKVVGPGDSVSGLLTEAGLDKETSRAVTGALGSAFDLQHIQPGHVLSLGLKADGTPRTATLEIEDGSRIQATFGPTPSVDRLAPQLTSVRRAGEATVDSSIFAALDRAGMPTRFATDLELILAETFDLRAHLGGGEHIRLMWREFRSGDRVVGDPTIDYAQLDLTDGRYQIMWPDDNSRQTRIFKDGELLKTFDQPIRGARLSSSFGMRMHPVHGTMRMHSGLDFAAPQGSVVEATQKGRVAYMGKRSGYGTVVELDHGRGVMTRYAHLSALNDKLKVGQRVNAGTELGRAGSTGTSTAPHLHYEIRINGEAVSPLADTRLRQPDGDTRTAEPLALVDTMQNEMARLIAAKG</sequence>
<dbReference type="PANTHER" id="PTHR21666:SF289">
    <property type="entry name" value="L-ALA--D-GLU ENDOPEPTIDASE"/>
    <property type="match status" value="1"/>
</dbReference>
<dbReference type="AlphaFoldDB" id="A0A1M5D317"/>
<evidence type="ECO:0000313" key="3">
    <source>
        <dbReference type="EMBL" id="SHF61453.1"/>
    </source>
</evidence>
<feature type="domain" description="M23ase beta-sheet core" evidence="2">
    <location>
        <begin position="276"/>
        <end position="373"/>
    </location>
</feature>
<dbReference type="InterPro" id="IPR016047">
    <property type="entry name" value="M23ase_b-sheet_dom"/>
</dbReference>
<dbReference type="Pfam" id="PF01551">
    <property type="entry name" value="Peptidase_M23"/>
    <property type="match status" value="1"/>
</dbReference>
<organism evidence="3 4">
    <name type="scientific">Loktanella atrilutea</name>
    <dbReference type="NCBI Taxonomy" id="366533"/>
    <lineage>
        <taxon>Bacteria</taxon>
        <taxon>Pseudomonadati</taxon>
        <taxon>Pseudomonadota</taxon>
        <taxon>Alphaproteobacteria</taxon>
        <taxon>Rhodobacterales</taxon>
        <taxon>Roseobacteraceae</taxon>
        <taxon>Loktanella</taxon>
    </lineage>
</organism>
<dbReference type="SUPFAM" id="SSF51261">
    <property type="entry name" value="Duplicated hybrid motif"/>
    <property type="match status" value="1"/>
</dbReference>
<dbReference type="Gene3D" id="2.70.70.10">
    <property type="entry name" value="Glucose Permease (Domain IIA)"/>
    <property type="match status" value="1"/>
</dbReference>
<dbReference type="PANTHER" id="PTHR21666">
    <property type="entry name" value="PEPTIDASE-RELATED"/>
    <property type="match status" value="1"/>
</dbReference>
<proteinExistence type="predicted"/>
<dbReference type="InterPro" id="IPR050570">
    <property type="entry name" value="Cell_wall_metabolism_enzyme"/>
</dbReference>
<accession>A0A1M5D317</accession>
<dbReference type="GO" id="GO:0004222">
    <property type="term" value="F:metalloendopeptidase activity"/>
    <property type="evidence" value="ECO:0007669"/>
    <property type="project" value="TreeGrafter"/>
</dbReference>
<dbReference type="InterPro" id="IPR011055">
    <property type="entry name" value="Dup_hybrid_motif"/>
</dbReference>
<dbReference type="Gene3D" id="3.10.450.350">
    <property type="match status" value="2"/>
</dbReference>
<evidence type="ECO:0000259" key="2">
    <source>
        <dbReference type="Pfam" id="PF01551"/>
    </source>
</evidence>
<protein>
    <submittedName>
        <fullName evidence="3">Peptidase family M23</fullName>
    </submittedName>
</protein>
<name>A0A1M5D317_LOKAT</name>
<evidence type="ECO:0000313" key="4">
    <source>
        <dbReference type="Proteomes" id="UP000183987"/>
    </source>
</evidence>
<dbReference type="EMBL" id="FQUE01000009">
    <property type="protein sequence ID" value="SHF61453.1"/>
    <property type="molecule type" value="Genomic_DNA"/>
</dbReference>
<dbReference type="CDD" id="cd12797">
    <property type="entry name" value="M23_peptidase"/>
    <property type="match status" value="1"/>
</dbReference>
<dbReference type="Proteomes" id="UP000183987">
    <property type="component" value="Unassembled WGS sequence"/>
</dbReference>
<evidence type="ECO:0000256" key="1">
    <source>
        <dbReference type="ARBA" id="ARBA00022729"/>
    </source>
</evidence>
<dbReference type="STRING" id="366533.SAMN05444339_10911"/>
<keyword evidence="1" id="KW-0732">Signal</keyword>
<gene>
    <name evidence="3" type="ORF">SAMN05444339_10911</name>
</gene>